<feature type="region of interest" description="Disordered" evidence="1">
    <location>
        <begin position="729"/>
        <end position="748"/>
    </location>
</feature>
<dbReference type="OrthoDB" id="5403181at2759"/>
<dbReference type="Pfam" id="PF11274">
    <property type="entry name" value="DUF3074"/>
    <property type="match status" value="1"/>
</dbReference>
<comment type="caution">
    <text evidence="3">The sequence shown here is derived from an EMBL/GenBank/DDBJ whole genome shotgun (WGS) entry which is preliminary data.</text>
</comment>
<feature type="compositionally biased region" description="Basic and acidic residues" evidence="1">
    <location>
        <begin position="584"/>
        <end position="685"/>
    </location>
</feature>
<accession>A0A8H3EP02</accession>
<feature type="domain" description="DUF3074" evidence="2">
    <location>
        <begin position="123"/>
        <end position="409"/>
    </location>
</feature>
<feature type="compositionally biased region" description="Low complexity" evidence="1">
    <location>
        <begin position="52"/>
        <end position="80"/>
    </location>
</feature>
<dbReference type="SUPFAM" id="SSF55961">
    <property type="entry name" value="Bet v1-like"/>
    <property type="match status" value="1"/>
</dbReference>
<feature type="region of interest" description="Disordered" evidence="1">
    <location>
        <begin position="1"/>
        <end position="82"/>
    </location>
</feature>
<protein>
    <recommendedName>
        <fullName evidence="2">DUF3074 domain-containing protein</fullName>
    </recommendedName>
</protein>
<dbReference type="Gene3D" id="3.30.530.20">
    <property type="match status" value="1"/>
</dbReference>
<proteinExistence type="predicted"/>
<name>A0A8H3EP02_9LECA</name>
<evidence type="ECO:0000313" key="3">
    <source>
        <dbReference type="EMBL" id="CAF9909075.1"/>
    </source>
</evidence>
<gene>
    <name evidence="3" type="ORF">IMSHALPRED_007591</name>
</gene>
<dbReference type="AlphaFoldDB" id="A0A8H3EP02"/>
<reference evidence="3" key="1">
    <citation type="submission" date="2021-03" db="EMBL/GenBank/DDBJ databases">
        <authorList>
            <person name="Tagirdzhanova G."/>
        </authorList>
    </citation>
    <scope>NUCLEOTIDE SEQUENCE</scope>
</reference>
<dbReference type="InterPro" id="IPR024500">
    <property type="entry name" value="DUF3074"/>
</dbReference>
<dbReference type="PANTHER" id="PTHR40370:SF1">
    <property type="entry name" value="DUF3074 DOMAIN-CONTAINING PROTEIN"/>
    <property type="match status" value="1"/>
</dbReference>
<feature type="region of interest" description="Disordered" evidence="1">
    <location>
        <begin position="564"/>
        <end position="685"/>
    </location>
</feature>
<evidence type="ECO:0000256" key="1">
    <source>
        <dbReference type="SAM" id="MobiDB-lite"/>
    </source>
</evidence>
<dbReference type="InterPro" id="IPR023393">
    <property type="entry name" value="START-like_dom_sf"/>
</dbReference>
<dbReference type="Proteomes" id="UP000664534">
    <property type="component" value="Unassembled WGS sequence"/>
</dbReference>
<keyword evidence="4" id="KW-1185">Reference proteome</keyword>
<organism evidence="3 4">
    <name type="scientific">Imshaugia aleurites</name>
    <dbReference type="NCBI Taxonomy" id="172621"/>
    <lineage>
        <taxon>Eukaryota</taxon>
        <taxon>Fungi</taxon>
        <taxon>Dikarya</taxon>
        <taxon>Ascomycota</taxon>
        <taxon>Pezizomycotina</taxon>
        <taxon>Lecanoromycetes</taxon>
        <taxon>OSLEUM clade</taxon>
        <taxon>Lecanoromycetidae</taxon>
        <taxon>Lecanorales</taxon>
        <taxon>Lecanorineae</taxon>
        <taxon>Parmeliaceae</taxon>
        <taxon>Imshaugia</taxon>
    </lineage>
</organism>
<dbReference type="PANTHER" id="PTHR40370">
    <property type="entry name" value="EXPRESSED PROTEIN"/>
    <property type="match status" value="1"/>
</dbReference>
<feature type="compositionally biased region" description="Polar residues" evidence="1">
    <location>
        <begin position="7"/>
        <end position="41"/>
    </location>
</feature>
<feature type="compositionally biased region" description="Low complexity" evidence="1">
    <location>
        <begin position="211"/>
        <end position="225"/>
    </location>
</feature>
<sequence length="777" mass="84965">MAALHSALQSLSPTPFSSVPTGESETTSYLQEAFTSAQTILDSVPLPPPDDPLVTTRPRSSTSASTASNVSEISSSSARSEPLDPAHISLQKEWGKPIKLNAKDNPLGMAVYKLGGKDGNGAWFARRSVHEGLGFKKWKLGLQREFPETLEVQGGPGEGNIRGIGGERRVERRGISGVGTIEVYHLSAQFPGPTTPRDFVTLLLTSSSALSEPESLASRPSSSASDGATPRMKQFIDTPRHFMVISRPCIHPDCPPRDGFIRGQYESVEFIREIPRKSNKASSTTDLLKGPRTSPLEKELFLRNAERKLKEYREDLMDGEGQLTPAAADEVASEGRKRGKTISFAGSRGAGAKGEAMDDPDAHDDAETNPVEWVMITRSDPGGSVPRFMVERGTPGSIVADARKFLDWACKKEHPQDEVEALERSDVEHVQRKMREELEAYDTNGHLAGLEADADGADGAEAPSTAVLQRASVETVTAPADRAQPGGLVATVANAAYAGLESYAPQAVIDRLPSHQQTRSMQSIDGVTGITARTSATLSRSVSSASSVATFASAEDHFDDTLSAKSVTSQTKSSNSKDNAAMSPHEKELAKLNERKRKLDESLAKAREKELKDKEELTSKEEERLKRAAEKHARDVAKQEEKYKKEVAKLEAKRQKEELKAEERRRKEEDKDEKRRLAREKDELKQELDVLSKERDILREQVGALQRENTVLVQRLGKMDVDLVKEVKKEMEEEGEARSRSGSLRREKGVAVGVAVKGKEATVLAGEKMVDGGEVMN</sequence>
<feature type="compositionally biased region" description="Polar residues" evidence="1">
    <location>
        <begin position="564"/>
        <end position="578"/>
    </location>
</feature>
<feature type="region of interest" description="Disordered" evidence="1">
    <location>
        <begin position="326"/>
        <end position="365"/>
    </location>
</feature>
<feature type="region of interest" description="Disordered" evidence="1">
    <location>
        <begin position="211"/>
        <end position="231"/>
    </location>
</feature>
<dbReference type="EMBL" id="CAJPDT010000005">
    <property type="protein sequence ID" value="CAF9909075.1"/>
    <property type="molecule type" value="Genomic_DNA"/>
</dbReference>
<evidence type="ECO:0000313" key="4">
    <source>
        <dbReference type="Proteomes" id="UP000664534"/>
    </source>
</evidence>
<evidence type="ECO:0000259" key="2">
    <source>
        <dbReference type="Pfam" id="PF11274"/>
    </source>
</evidence>